<feature type="region of interest" description="Disordered" evidence="2">
    <location>
        <begin position="38"/>
        <end position="65"/>
    </location>
</feature>
<dbReference type="RefSeq" id="XP_019617677.1">
    <property type="nucleotide sequence ID" value="XM_019762118.1"/>
</dbReference>
<dbReference type="PROSITE" id="PS50041">
    <property type="entry name" value="C_TYPE_LECTIN_2"/>
    <property type="match status" value="2"/>
</dbReference>
<dbReference type="SMART" id="SM00034">
    <property type="entry name" value="CLECT"/>
    <property type="match status" value="2"/>
</dbReference>
<protein>
    <submittedName>
        <fullName evidence="7">Uncharacterized protein LOC109465000 isoform X1</fullName>
    </submittedName>
</protein>
<dbReference type="PROSITE" id="PS00615">
    <property type="entry name" value="C_TYPE_LECTIN_1"/>
    <property type="match status" value="2"/>
</dbReference>
<evidence type="ECO:0000259" key="4">
    <source>
        <dbReference type="PROSITE" id="PS50041"/>
    </source>
</evidence>
<dbReference type="Gene3D" id="2.10.50.10">
    <property type="entry name" value="Tumor Necrosis Factor Receptor, subunit A, domain 2"/>
    <property type="match status" value="1"/>
</dbReference>
<dbReference type="PROSITE" id="PS51412">
    <property type="entry name" value="MACPF_2"/>
    <property type="match status" value="1"/>
</dbReference>
<evidence type="ECO:0000256" key="2">
    <source>
        <dbReference type="SAM" id="MobiDB-lite"/>
    </source>
</evidence>
<dbReference type="InterPro" id="IPR001304">
    <property type="entry name" value="C-type_lectin-like"/>
</dbReference>
<dbReference type="InterPro" id="IPR001368">
    <property type="entry name" value="TNFR/NGFR_Cys_rich_reg"/>
</dbReference>
<dbReference type="PANTHER" id="PTHR46549">
    <property type="entry name" value="MACPF DOMAIN-CONTAINING PROTEIN"/>
    <property type="match status" value="1"/>
</dbReference>
<dbReference type="CDD" id="cd00064">
    <property type="entry name" value="FU"/>
    <property type="match status" value="2"/>
</dbReference>
<dbReference type="Proteomes" id="UP000515135">
    <property type="component" value="Unplaced"/>
</dbReference>
<dbReference type="InterPro" id="IPR011641">
    <property type="entry name" value="Tyr-kin_ephrin_A/B_rcpt-like"/>
</dbReference>
<feature type="chain" id="PRO_5027739800" evidence="3">
    <location>
        <begin position="21"/>
        <end position="1882"/>
    </location>
</feature>
<dbReference type="SMART" id="SM01411">
    <property type="entry name" value="Ephrin_rec_like"/>
    <property type="match status" value="1"/>
</dbReference>
<dbReference type="SMART" id="SM00261">
    <property type="entry name" value="FU"/>
    <property type="match status" value="2"/>
</dbReference>
<dbReference type="SUPFAM" id="SSF57184">
    <property type="entry name" value="Growth factor receptor domain"/>
    <property type="match status" value="2"/>
</dbReference>
<accession>A0A6P4YFX7</accession>
<dbReference type="InterPro" id="IPR016187">
    <property type="entry name" value="CTDL_fold"/>
</dbReference>
<evidence type="ECO:0000256" key="1">
    <source>
        <dbReference type="ARBA" id="ARBA00023157"/>
    </source>
</evidence>
<keyword evidence="6" id="KW-1185">Reference proteome</keyword>
<feature type="region of interest" description="Disordered" evidence="2">
    <location>
        <begin position="280"/>
        <end position="299"/>
    </location>
</feature>
<feature type="compositionally biased region" description="Basic and acidic residues" evidence="2">
    <location>
        <begin position="867"/>
        <end position="883"/>
    </location>
</feature>
<dbReference type="GeneID" id="109465000"/>
<dbReference type="PANTHER" id="PTHR46549:SF1">
    <property type="entry name" value="MACPF DOMAIN-CONTAINING PROTEIN"/>
    <property type="match status" value="1"/>
</dbReference>
<feature type="domain" description="MACPF" evidence="5">
    <location>
        <begin position="602"/>
        <end position="989"/>
    </location>
</feature>
<dbReference type="Pfam" id="PF01823">
    <property type="entry name" value="MACPF"/>
    <property type="match status" value="1"/>
</dbReference>
<name>A0A6P4YFX7_BRABE</name>
<dbReference type="InterPro" id="IPR006212">
    <property type="entry name" value="Furin_repeat"/>
</dbReference>
<dbReference type="InterPro" id="IPR009030">
    <property type="entry name" value="Growth_fac_rcpt_cys_sf"/>
</dbReference>
<dbReference type="InterPro" id="IPR018378">
    <property type="entry name" value="C-type_lectin_CS"/>
</dbReference>
<proteinExistence type="predicted"/>
<keyword evidence="1" id="KW-1015">Disulfide bond</keyword>
<feature type="region of interest" description="Disordered" evidence="2">
    <location>
        <begin position="115"/>
        <end position="134"/>
    </location>
</feature>
<dbReference type="OrthoDB" id="1366754at2759"/>
<feature type="region of interest" description="Disordered" evidence="2">
    <location>
        <begin position="77"/>
        <end position="107"/>
    </location>
</feature>
<feature type="compositionally biased region" description="Polar residues" evidence="2">
    <location>
        <begin position="40"/>
        <end position="50"/>
    </location>
</feature>
<dbReference type="KEGG" id="bbel:109465000"/>
<feature type="region of interest" description="Disordered" evidence="2">
    <location>
        <begin position="862"/>
        <end position="904"/>
    </location>
</feature>
<gene>
    <name evidence="7" type="primary">LOC109465000</name>
</gene>
<feature type="signal peptide" evidence="3">
    <location>
        <begin position="1"/>
        <end position="20"/>
    </location>
</feature>
<evidence type="ECO:0000259" key="5">
    <source>
        <dbReference type="PROSITE" id="PS51412"/>
    </source>
</evidence>
<evidence type="ECO:0000256" key="3">
    <source>
        <dbReference type="SAM" id="SignalP"/>
    </source>
</evidence>
<feature type="domain" description="C-type lectin" evidence="4">
    <location>
        <begin position="1533"/>
        <end position="1650"/>
    </location>
</feature>
<evidence type="ECO:0000313" key="6">
    <source>
        <dbReference type="Proteomes" id="UP000515135"/>
    </source>
</evidence>
<feature type="domain" description="C-type lectin" evidence="4">
    <location>
        <begin position="1755"/>
        <end position="1874"/>
    </location>
</feature>
<dbReference type="SUPFAM" id="SSF56436">
    <property type="entry name" value="C-type lectin-like"/>
    <property type="match status" value="2"/>
</dbReference>
<dbReference type="Gene3D" id="3.10.100.10">
    <property type="entry name" value="Mannose-Binding Protein A, subunit A"/>
    <property type="match status" value="2"/>
</dbReference>
<organism evidence="6 7">
    <name type="scientific">Branchiostoma belcheri</name>
    <name type="common">Amphioxus</name>
    <dbReference type="NCBI Taxonomy" id="7741"/>
    <lineage>
        <taxon>Eukaryota</taxon>
        <taxon>Metazoa</taxon>
        <taxon>Chordata</taxon>
        <taxon>Cephalochordata</taxon>
        <taxon>Leptocardii</taxon>
        <taxon>Amphioxiformes</taxon>
        <taxon>Branchiostomatidae</taxon>
        <taxon>Branchiostoma</taxon>
    </lineage>
</organism>
<sequence>MKTPTLVLAAILAMAVVGDSSKMEKILKDLGFPAEEETFNGASVTPTSQTPEKDKGEDFTMGPGKALDLVNSITLASHGSGQKGKASTHETTMQPTNNVPEASVGGKVTPTPANPTIHENALTPTSEKVGPDGRETTVAVNMNPTKEKPEKDVAMRFTSRPAKVLDHVKAETTASEEFSTEEVTEGMITKPTTALDPANAIVSASENVGQEDVVSPDNSYDLYDWFNYEDTGSGENYVYETDDYYINEERGLHETIEDVISPEMAEDVVYGIKDYSYKDDTSTEGQNSVFENEDYKDGESGLDATVEDVISPEMVEDGVYSVKDYSYKDDTRTEDGSFLVKHGDNKSEDHNYKDAGSADGSFLVKHGDNKSEEHNYEDGGSGQNGVYETEDYKDGEKGLDAIVEGVLETMASNPNESTDDPTFKRGVLDRLPSPLKQLLDKAKGLQKYTAKAEAVAYLKDLAKGIGRKVADKLGDRIAAGVSEDHQEKVVSGLQDYLGKQSDKFDDEYKELLKDTSGLAAGLNRPVEEADIQLLPRAGATMGNMYAPPGWEIRHKYKYKEDSDKSSPAGQAAPFTYPVGLGPVLMNGCFGTGYKNGDPCYKAKIPLPSCPRLIDGATYLGVGFDARGVYSAESRKKSLIQRSCNNLQKFGQNQVPDSMTVQGIYDTDVESRTFSSTEEYRHYLEEKSAVTSAKAMFQEEIDKASGHGVVGPPFGLVGAIGGGESSKKGKVKNKSNFTASSSATGELNEKQAQTFMAMLEMNIFRYEIFMDDVKPEQLNVGFLRDFISLPESYFSFGADIIFQNFYLRWGTHYIKSAKFGGQLKIIKTKQATQDLSMSEFATKAEDDWKMTLSTFSAQTSQTKSSSWWHEHESKTESKQSKVEAESGSATKARKGQEKQASSQEYSNECLVVQGGDQKIAAAITEMYTTALTTELKDWLESIEDNPKPFSFVLRPVADILNIPFDLLFPAGEVDYGCFGRRNLTIEKGTGRKYYTQKTTKPNVGHTAADNGTEAVMISEIRYCDFADRKDLKDSMNKKRLALERAVTVYLEEGRLLSSNFLLPAGEAGCETAMLTYLQGDNKGVPTWKEMIGGKEFMVIFDMPYDILAIIKARDVLQLKFSRHMWVSTRGAAIPHLYDSYDNGGSNDVNNKKVSVQGLVMTYNEKTGVFTVTNDDYKASASILPDIPNWIKCRKIARAEYKKLLNHLGQKTDTMGDVPCVIQWSNAHRLNPTGEGNCIHFTAATEGDIFVVFASIPQNYETWVYLQISPEGVALYKAMRLQTTQLNDNAGGLGSATLYQSYFVCVTEDENEKTTVIQYGKMPDNEERPHVWLSFTFHELAYLQYYSFGNGGSPVKVMGLSLMDKPAKDFIICREGTEMINGVCRQKCHPECKGCRTSGSNSPTDCIACRHLKVYKSGEIGPFECLAQCPQHMKAVTATKTCTCIKKMEEARPDGTVDCVTECPLTHFDDKNVCKQCSSFCKDLSAWKKRVCSGPASTDCDTCKYQHEGRCVKGCRPGQKAVKAGGTCPQGYTRYQRSCFKVFGNRKNYYGAKRVCQTDGGSLAMPKDSSTNSFLLNLGNKIRGGPFFIGLSDQNAEGQWRFADNTPLGSFTNWDPGEPNDSHVSGEDCGELKSTGKWNDVKCHSEIQYICEVSLTASHQMGGFICHQCRPGYECKLGDEREVICPAGTASNGDRTMCVPCAAGKYSSTAASSRCLTCPAGQYSRTKASTNCRACPSGLVSRPQSSKCTCKSGYTKFKRSCFKAFRDTRSYHSAERICRAEGGYLAMPKDSATNAQLVRLGNSVARGSSFHIGLHDQRVEGRWYFADGTCLGRYKNWDRGEPNSWRRTNEDCGELKTRNGKWNDLPCSRRIRYICQVKLPYGHY</sequence>
<keyword evidence="3" id="KW-0732">Signal</keyword>
<dbReference type="Pfam" id="PF00059">
    <property type="entry name" value="Lectin_C"/>
    <property type="match status" value="2"/>
</dbReference>
<dbReference type="Pfam" id="PF07699">
    <property type="entry name" value="Ephrin_rec_like"/>
    <property type="match status" value="1"/>
</dbReference>
<evidence type="ECO:0000313" key="7">
    <source>
        <dbReference type="RefSeq" id="XP_019617677.1"/>
    </source>
</evidence>
<reference evidence="7" key="1">
    <citation type="submission" date="2025-08" db="UniProtKB">
        <authorList>
            <consortium name="RefSeq"/>
        </authorList>
    </citation>
    <scope>IDENTIFICATION</scope>
    <source>
        <tissue evidence="7">Gonad</tissue>
    </source>
</reference>
<feature type="compositionally biased region" description="Polar residues" evidence="2">
    <location>
        <begin position="89"/>
        <end position="100"/>
    </location>
</feature>
<dbReference type="InterPro" id="IPR020864">
    <property type="entry name" value="MACPF"/>
</dbReference>
<dbReference type="InterPro" id="IPR016186">
    <property type="entry name" value="C-type_lectin-like/link_sf"/>
</dbReference>
<dbReference type="CDD" id="cd00037">
    <property type="entry name" value="CLECT"/>
    <property type="match status" value="2"/>
</dbReference>
<dbReference type="PROSITE" id="PS00652">
    <property type="entry name" value="TNFR_NGFR_1"/>
    <property type="match status" value="1"/>
</dbReference>